<keyword evidence="1" id="KW-0472">Membrane</keyword>
<evidence type="ECO:0000313" key="3">
    <source>
        <dbReference type="Proteomes" id="UP000002730"/>
    </source>
</evidence>
<evidence type="ECO:0000313" key="2">
    <source>
        <dbReference type="EMBL" id="ADL51821.1"/>
    </source>
</evidence>
<keyword evidence="3" id="KW-1185">Reference proteome</keyword>
<dbReference type="InterPro" id="IPR023804">
    <property type="entry name" value="DUF3792_TM"/>
</dbReference>
<feature type="transmembrane region" description="Helical" evidence="1">
    <location>
        <begin position="14"/>
        <end position="35"/>
    </location>
</feature>
<dbReference type="RefSeq" id="WP_010076960.1">
    <property type="nucleotide sequence ID" value="NC_014393.1"/>
</dbReference>
<evidence type="ECO:0008006" key="4">
    <source>
        <dbReference type="Google" id="ProtNLM"/>
    </source>
</evidence>
<feature type="transmembrane region" description="Helical" evidence="1">
    <location>
        <begin position="41"/>
        <end position="62"/>
    </location>
</feature>
<protein>
    <recommendedName>
        <fullName evidence="4">TIGR04086 family membrane protein</fullName>
    </recommendedName>
</protein>
<feature type="transmembrane region" description="Helical" evidence="1">
    <location>
        <begin position="69"/>
        <end position="90"/>
    </location>
</feature>
<dbReference type="Pfam" id="PF12670">
    <property type="entry name" value="DUF3792"/>
    <property type="match status" value="1"/>
</dbReference>
<dbReference type="NCBIfam" id="TIGR04086">
    <property type="entry name" value="TIGR04086_membr"/>
    <property type="match status" value="1"/>
</dbReference>
<organism evidence="2 3">
    <name type="scientific">Clostridium cellulovorans (strain ATCC 35296 / DSM 3052 / OCM 3 / 743B)</name>
    <dbReference type="NCBI Taxonomy" id="573061"/>
    <lineage>
        <taxon>Bacteria</taxon>
        <taxon>Bacillati</taxon>
        <taxon>Bacillota</taxon>
        <taxon>Clostridia</taxon>
        <taxon>Eubacteriales</taxon>
        <taxon>Clostridiaceae</taxon>
        <taxon>Clostridium</taxon>
    </lineage>
</organism>
<dbReference type="EMBL" id="CP002160">
    <property type="protein sequence ID" value="ADL51821.1"/>
    <property type="molecule type" value="Genomic_DNA"/>
</dbReference>
<keyword evidence="1" id="KW-1133">Transmembrane helix</keyword>
<dbReference type="HOGENOM" id="CLU_149197_0_1_9"/>
<feature type="transmembrane region" description="Helical" evidence="1">
    <location>
        <begin position="102"/>
        <end position="120"/>
    </location>
</feature>
<dbReference type="OrthoDB" id="2086722at2"/>
<keyword evidence="1" id="KW-0812">Transmembrane</keyword>
<reference evidence="2 3" key="1">
    <citation type="submission" date="2010-08" db="EMBL/GenBank/DDBJ databases">
        <title>Complete sequence of Clostridium cellulovorans 743B.</title>
        <authorList>
            <consortium name="US DOE Joint Genome Institute"/>
            <person name="Lucas S."/>
            <person name="Copeland A."/>
            <person name="Lapidus A."/>
            <person name="Cheng J.-F."/>
            <person name="Bruce D."/>
            <person name="Goodwin L."/>
            <person name="Pitluck S."/>
            <person name="Chertkov O."/>
            <person name="Detter J.C."/>
            <person name="Han C."/>
            <person name="Tapia R."/>
            <person name="Land M."/>
            <person name="Hauser L."/>
            <person name="Chang Y.-J."/>
            <person name="Jeffries C."/>
            <person name="Kyrpides N."/>
            <person name="Ivanova N."/>
            <person name="Mikhailova N."/>
            <person name="Hemme C.L."/>
            <person name="Woyke T."/>
        </authorList>
    </citation>
    <scope>NUCLEOTIDE SEQUENCE [LARGE SCALE GENOMIC DNA]</scope>
    <source>
        <strain evidence="3">ATCC 35296 / DSM 3052 / OCM 3 / 743B</strain>
    </source>
</reference>
<name>D9SMV5_CLOC7</name>
<gene>
    <name evidence="2" type="ordered locus">Clocel_2078</name>
</gene>
<sequence>MNYRILLSSCGKGVVRSFFLTLLLILFLAIISTFTELGAPIRSAAILITTLLSIVYGAIYSAKKTGEKGWLHGLIVAALYMIILYIVATIGGRNLALNINDALRVLLALVVGFLSGMLGMNI</sequence>
<dbReference type="eggNOG" id="ENOG5033F8G">
    <property type="taxonomic scope" value="Bacteria"/>
</dbReference>
<dbReference type="Proteomes" id="UP000002730">
    <property type="component" value="Chromosome"/>
</dbReference>
<proteinExistence type="predicted"/>
<dbReference type="AlphaFoldDB" id="D9SMV5"/>
<dbReference type="STRING" id="573061.Clocel_2078"/>
<evidence type="ECO:0000256" key="1">
    <source>
        <dbReference type="SAM" id="Phobius"/>
    </source>
</evidence>
<dbReference type="KEGG" id="ccb:Clocel_2078"/>
<accession>D9SMV5</accession>